<evidence type="ECO:0000313" key="2">
    <source>
        <dbReference type="Proteomes" id="UP001209885"/>
    </source>
</evidence>
<sequence>MIALLMVRSVVMGMPGPTGAHSMQYACPICCHTSYAENINWRTGELGLTLIKNRLTGFKSSINPDSNKKAQV</sequence>
<keyword evidence="2" id="KW-1185">Reference proteome</keyword>
<name>A0ABT3RP29_9BACT</name>
<dbReference type="Proteomes" id="UP001209885">
    <property type="component" value="Unassembled WGS sequence"/>
</dbReference>
<organism evidence="1 2">
    <name type="scientific">Mangrovivirga halotolerans</name>
    <dbReference type="NCBI Taxonomy" id="2993936"/>
    <lineage>
        <taxon>Bacteria</taxon>
        <taxon>Pseudomonadati</taxon>
        <taxon>Bacteroidota</taxon>
        <taxon>Cytophagia</taxon>
        <taxon>Cytophagales</taxon>
        <taxon>Mangrovivirgaceae</taxon>
        <taxon>Mangrovivirga</taxon>
    </lineage>
</organism>
<dbReference type="EMBL" id="JAPFQN010000003">
    <property type="protein sequence ID" value="MCX2743352.1"/>
    <property type="molecule type" value="Genomic_DNA"/>
</dbReference>
<evidence type="ECO:0000313" key="1">
    <source>
        <dbReference type="EMBL" id="MCX2743352.1"/>
    </source>
</evidence>
<dbReference type="RefSeq" id="WP_266055730.1">
    <property type="nucleotide sequence ID" value="NZ_JAPFQN010000003.1"/>
</dbReference>
<evidence type="ECO:0008006" key="3">
    <source>
        <dbReference type="Google" id="ProtNLM"/>
    </source>
</evidence>
<gene>
    <name evidence="1" type="ORF">OO013_05715</name>
</gene>
<reference evidence="1 2" key="1">
    <citation type="submission" date="2022-11" db="EMBL/GenBank/DDBJ databases">
        <title>The characterization of three novel Bacteroidetes species and genomic analysis of their roles in tidal elemental geochemical cycles.</title>
        <authorList>
            <person name="Ma K."/>
        </authorList>
    </citation>
    <scope>NUCLEOTIDE SEQUENCE [LARGE SCALE GENOMIC DNA]</scope>
    <source>
        <strain evidence="1 2">M17</strain>
    </source>
</reference>
<comment type="caution">
    <text evidence="1">The sequence shown here is derived from an EMBL/GenBank/DDBJ whole genome shotgun (WGS) entry which is preliminary data.</text>
</comment>
<accession>A0ABT3RP29</accession>
<protein>
    <recommendedName>
        <fullName evidence="3">Secreted protein</fullName>
    </recommendedName>
</protein>
<proteinExistence type="predicted"/>